<evidence type="ECO:0000256" key="3">
    <source>
        <dbReference type="ARBA" id="ARBA00022603"/>
    </source>
</evidence>
<dbReference type="Gene3D" id="3.40.1280.10">
    <property type="match status" value="1"/>
</dbReference>
<feature type="domain" description="RNA 2-O ribose methyltransferase substrate binding" evidence="7">
    <location>
        <begin position="2"/>
        <end position="77"/>
    </location>
</feature>
<dbReference type="InterPro" id="IPR029028">
    <property type="entry name" value="Alpha/beta_knot_MTases"/>
</dbReference>
<protein>
    <recommendedName>
        <fullName evidence="6">23S rRNA (guanosine-2'-O-)-methyltransferase RlmB</fullName>
        <ecNumber evidence="6">2.1.1.185</ecNumber>
    </recommendedName>
    <alternativeName>
        <fullName evidence="6">23S rRNA (guanosine2251 2'-O)-methyltransferase</fullName>
    </alternativeName>
    <alternativeName>
        <fullName evidence="6">23S rRNA Gm2251 2'-O-methyltransferase</fullName>
    </alternativeName>
</protein>
<dbReference type="NCBIfam" id="TIGR00186">
    <property type="entry name" value="rRNA_methyl_3"/>
    <property type="match status" value="1"/>
</dbReference>
<accession>A0ABT3T9N0</accession>
<evidence type="ECO:0000256" key="6">
    <source>
        <dbReference type="HAMAP-Rule" id="MF_01887"/>
    </source>
</evidence>
<dbReference type="InterPro" id="IPR013123">
    <property type="entry name" value="SpoU_subst-bd"/>
</dbReference>
<gene>
    <name evidence="6 8" type="primary">rlmB</name>
    <name evidence="8" type="ORF">EYC82_16770</name>
</gene>
<dbReference type="SMART" id="SM00967">
    <property type="entry name" value="SpoU_sub_bind"/>
    <property type="match status" value="1"/>
</dbReference>
<keyword evidence="9" id="KW-1185">Reference proteome</keyword>
<comment type="subcellular location">
    <subcellularLocation>
        <location evidence="6">Cytoplasm</location>
    </subcellularLocation>
</comment>
<dbReference type="SUPFAM" id="SSF75217">
    <property type="entry name" value="alpha/beta knot"/>
    <property type="match status" value="1"/>
</dbReference>
<keyword evidence="3 6" id="KW-0489">Methyltransferase</keyword>
<evidence type="ECO:0000313" key="9">
    <source>
        <dbReference type="Proteomes" id="UP001143304"/>
    </source>
</evidence>
<dbReference type="InterPro" id="IPR001537">
    <property type="entry name" value="SpoU_MeTrfase"/>
</dbReference>
<dbReference type="PANTHER" id="PTHR46429:SF1">
    <property type="entry name" value="23S RRNA (GUANOSINE-2'-O-)-METHYLTRANSFERASE RLMB"/>
    <property type="match status" value="1"/>
</dbReference>
<feature type="binding site" evidence="6">
    <location>
        <position position="221"/>
    </location>
    <ligand>
        <name>S-adenosyl-L-methionine</name>
        <dbReference type="ChEBI" id="CHEBI:59789"/>
    </ligand>
</feature>
<keyword evidence="1 6" id="KW-0963">Cytoplasm</keyword>
<evidence type="ECO:0000259" key="7">
    <source>
        <dbReference type="SMART" id="SM00967"/>
    </source>
</evidence>
<feature type="binding site" evidence="6">
    <location>
        <position position="201"/>
    </location>
    <ligand>
        <name>S-adenosyl-L-methionine</name>
        <dbReference type="ChEBI" id="CHEBI:59789"/>
    </ligand>
</feature>
<comment type="catalytic activity">
    <reaction evidence="6">
        <text>guanosine(2251) in 23S rRNA + S-adenosyl-L-methionine = 2'-O-methylguanosine(2251) in 23S rRNA + S-adenosyl-L-homocysteine + H(+)</text>
        <dbReference type="Rhea" id="RHEA:24140"/>
        <dbReference type="Rhea" id="RHEA-COMP:10239"/>
        <dbReference type="Rhea" id="RHEA-COMP:10241"/>
        <dbReference type="ChEBI" id="CHEBI:15378"/>
        <dbReference type="ChEBI" id="CHEBI:57856"/>
        <dbReference type="ChEBI" id="CHEBI:59789"/>
        <dbReference type="ChEBI" id="CHEBI:74269"/>
        <dbReference type="ChEBI" id="CHEBI:74445"/>
        <dbReference type="EC" id="2.1.1.185"/>
    </reaction>
</comment>
<sequence length="251" mass="26485">MLVYGIHAVDALLRRNPHTVDQLLLQDGRDDKRLKALLALAQNQGVSVERVSREELARLVEGRHQGAVARVAASDAEGGGGLQWREPELLRHVEGKAGPVLLLVLDGVTDPHNLGACLRSADAAGADAVIVPRDNSASMTPVVRKVASGAAEALPLVTVTNLSRTLEALKGSGVWLFGAAGEAENSIYNSDLTGSVALIMGAEGRGMRRLTREHCDHLISLPMTGSVDSLNVSVAAGVCLFEARRQRLAAS</sequence>
<keyword evidence="2 6" id="KW-0698">rRNA processing</keyword>
<dbReference type="CDD" id="cd18103">
    <property type="entry name" value="SpoU-like_RlmB"/>
    <property type="match status" value="1"/>
</dbReference>
<dbReference type="Gene3D" id="3.30.1330.30">
    <property type="match status" value="1"/>
</dbReference>
<keyword evidence="5 6" id="KW-0949">S-adenosyl-L-methionine</keyword>
<comment type="function">
    <text evidence="6">Specifically methylates the ribose of guanosine 2251 in 23S rRNA.</text>
</comment>
<comment type="similarity">
    <text evidence="6">Belongs to the class IV-like SAM-binding methyltransferase superfamily. RNA methyltransferase TrmH family. RlmB subfamily.</text>
</comment>
<comment type="caution">
    <text evidence="8">The sequence shown here is derived from an EMBL/GenBank/DDBJ whole genome shotgun (WGS) entry which is preliminary data.</text>
</comment>
<dbReference type="InterPro" id="IPR004441">
    <property type="entry name" value="rRNA_MeTrfase_TrmH"/>
</dbReference>
<name>A0ABT3T9N0_9GAMM</name>
<feature type="binding site" evidence="6">
    <location>
        <position position="230"/>
    </location>
    <ligand>
        <name>S-adenosyl-L-methionine</name>
        <dbReference type="ChEBI" id="CHEBI:59789"/>
    </ligand>
</feature>
<evidence type="ECO:0000256" key="4">
    <source>
        <dbReference type="ARBA" id="ARBA00022679"/>
    </source>
</evidence>
<evidence type="ECO:0000256" key="1">
    <source>
        <dbReference type="ARBA" id="ARBA00022490"/>
    </source>
</evidence>
<reference evidence="8" key="1">
    <citation type="submission" date="2019-02" db="EMBL/GenBank/DDBJ databases">
        <authorList>
            <person name="Li S.-H."/>
        </authorList>
    </citation>
    <scope>NUCLEOTIDE SEQUENCE</scope>
    <source>
        <strain evidence="8">IMCC11814</strain>
    </source>
</reference>
<dbReference type="Proteomes" id="UP001143304">
    <property type="component" value="Unassembled WGS sequence"/>
</dbReference>
<dbReference type="Pfam" id="PF00588">
    <property type="entry name" value="SpoU_methylase"/>
    <property type="match status" value="1"/>
</dbReference>
<dbReference type="HAMAP" id="MF_01887">
    <property type="entry name" value="23SrRNA_methyltr_B"/>
    <property type="match status" value="1"/>
</dbReference>
<organism evidence="8 9">
    <name type="scientific">Candidatus Marimicrobium litorale</name>
    <dbReference type="NCBI Taxonomy" id="2518991"/>
    <lineage>
        <taxon>Bacteria</taxon>
        <taxon>Pseudomonadati</taxon>
        <taxon>Pseudomonadota</taxon>
        <taxon>Gammaproteobacteria</taxon>
        <taxon>Cellvibrionales</taxon>
        <taxon>Halieaceae</taxon>
        <taxon>Marimicrobium</taxon>
    </lineage>
</organism>
<dbReference type="SUPFAM" id="SSF55315">
    <property type="entry name" value="L30e-like"/>
    <property type="match status" value="1"/>
</dbReference>
<dbReference type="InterPro" id="IPR029026">
    <property type="entry name" value="tRNA_m1G_MTases_N"/>
</dbReference>
<dbReference type="PANTHER" id="PTHR46429">
    <property type="entry name" value="23S RRNA (GUANOSINE-2'-O-)-METHYLTRANSFERASE RLMB"/>
    <property type="match status" value="1"/>
</dbReference>
<dbReference type="InterPro" id="IPR024915">
    <property type="entry name" value="23S_rRNA_MeTrfase_RlmB"/>
</dbReference>
<evidence type="ECO:0000256" key="2">
    <source>
        <dbReference type="ARBA" id="ARBA00022552"/>
    </source>
</evidence>
<dbReference type="InterPro" id="IPR029064">
    <property type="entry name" value="Ribosomal_eL30-like_sf"/>
</dbReference>
<dbReference type="Pfam" id="PF08032">
    <property type="entry name" value="SpoU_sub_bind"/>
    <property type="match status" value="1"/>
</dbReference>
<keyword evidence="4 6" id="KW-0808">Transferase</keyword>
<proteinExistence type="inferred from homology"/>
<dbReference type="EMBL" id="SHNO01000002">
    <property type="protein sequence ID" value="MCX2978999.1"/>
    <property type="molecule type" value="Genomic_DNA"/>
</dbReference>
<dbReference type="RefSeq" id="WP_279250943.1">
    <property type="nucleotide sequence ID" value="NZ_SHNO01000002.1"/>
</dbReference>
<evidence type="ECO:0000313" key="8">
    <source>
        <dbReference type="EMBL" id="MCX2978999.1"/>
    </source>
</evidence>
<dbReference type="EC" id="2.1.1.185" evidence="6"/>
<evidence type="ECO:0000256" key="5">
    <source>
        <dbReference type="ARBA" id="ARBA00022691"/>
    </source>
</evidence>